<sequence>MSYLQLAGFGNVTLIQRFDLRANLISALIERWCTETPTFIMPHRECTITLVDVAMQLGLRVDGAVFLWMSYFTLNIATLIPQWVHVEAHIWCINTPVLNFSTVEWYNGDRVMRQFVCRQFVPIEPQQFVNVHVLGHGYRRRNQPMRELEDQHMTELNSEDQPLNTSEQWVDAFCDESQSSSYHSDISGSSSYHSDMSGSSLYHPDRGGSSSFHPKQPPISFDMFSNNMYSTPPQATFDSTADPPDVYSTPKRLPRQ</sequence>
<evidence type="ECO:0000313" key="4">
    <source>
        <dbReference type="Proteomes" id="UP000828251"/>
    </source>
</evidence>
<dbReference type="AlphaFoldDB" id="A0A9D3VF42"/>
<dbReference type="PANTHER" id="PTHR46033:SF8">
    <property type="entry name" value="PROTEIN MAINTENANCE OF MERISTEMS-LIKE"/>
    <property type="match status" value="1"/>
</dbReference>
<feature type="compositionally biased region" description="Low complexity" evidence="1">
    <location>
        <begin position="184"/>
        <end position="200"/>
    </location>
</feature>
<dbReference type="InterPro" id="IPR044824">
    <property type="entry name" value="MAIN-like"/>
</dbReference>
<protein>
    <recommendedName>
        <fullName evidence="2">Aminotransferase-like plant mobile domain-containing protein</fullName>
    </recommendedName>
</protein>
<evidence type="ECO:0000259" key="2">
    <source>
        <dbReference type="Pfam" id="PF10536"/>
    </source>
</evidence>
<dbReference type="EMBL" id="JAIQCV010000007">
    <property type="protein sequence ID" value="KAH1081975.1"/>
    <property type="molecule type" value="Genomic_DNA"/>
</dbReference>
<organism evidence="3 4">
    <name type="scientific">Gossypium stocksii</name>
    <dbReference type="NCBI Taxonomy" id="47602"/>
    <lineage>
        <taxon>Eukaryota</taxon>
        <taxon>Viridiplantae</taxon>
        <taxon>Streptophyta</taxon>
        <taxon>Embryophyta</taxon>
        <taxon>Tracheophyta</taxon>
        <taxon>Spermatophyta</taxon>
        <taxon>Magnoliopsida</taxon>
        <taxon>eudicotyledons</taxon>
        <taxon>Gunneridae</taxon>
        <taxon>Pentapetalae</taxon>
        <taxon>rosids</taxon>
        <taxon>malvids</taxon>
        <taxon>Malvales</taxon>
        <taxon>Malvaceae</taxon>
        <taxon>Malvoideae</taxon>
        <taxon>Gossypium</taxon>
    </lineage>
</organism>
<gene>
    <name evidence="3" type="ORF">J1N35_021736</name>
</gene>
<comment type="caution">
    <text evidence="3">The sequence shown here is derived from an EMBL/GenBank/DDBJ whole genome shotgun (WGS) entry which is preliminary data.</text>
</comment>
<evidence type="ECO:0000313" key="3">
    <source>
        <dbReference type="EMBL" id="KAH1081975.1"/>
    </source>
</evidence>
<name>A0A9D3VF42_9ROSI</name>
<feature type="compositionally biased region" description="Polar residues" evidence="1">
    <location>
        <begin position="223"/>
        <end position="239"/>
    </location>
</feature>
<dbReference type="Pfam" id="PF10536">
    <property type="entry name" value="PMD"/>
    <property type="match status" value="1"/>
</dbReference>
<accession>A0A9D3VF42</accession>
<dbReference type="Proteomes" id="UP000828251">
    <property type="component" value="Unassembled WGS sequence"/>
</dbReference>
<keyword evidence="4" id="KW-1185">Reference proteome</keyword>
<dbReference type="InterPro" id="IPR019557">
    <property type="entry name" value="AminoTfrase-like_pln_mobile"/>
</dbReference>
<reference evidence="3 4" key="1">
    <citation type="journal article" date="2021" name="Plant Biotechnol. J.">
        <title>Multi-omics assisted identification of the key and species-specific regulatory components of drought-tolerant mechanisms in Gossypium stocksii.</title>
        <authorList>
            <person name="Yu D."/>
            <person name="Ke L."/>
            <person name="Zhang D."/>
            <person name="Wu Y."/>
            <person name="Sun Y."/>
            <person name="Mei J."/>
            <person name="Sun J."/>
            <person name="Sun Y."/>
        </authorList>
    </citation>
    <scope>NUCLEOTIDE SEQUENCE [LARGE SCALE GENOMIC DNA]</scope>
    <source>
        <strain evidence="4">cv. E1</strain>
        <tissue evidence="3">Leaf</tissue>
    </source>
</reference>
<dbReference type="PANTHER" id="PTHR46033">
    <property type="entry name" value="PROTEIN MAIN-LIKE 2"/>
    <property type="match status" value="1"/>
</dbReference>
<proteinExistence type="predicted"/>
<feature type="domain" description="Aminotransferase-like plant mobile" evidence="2">
    <location>
        <begin position="8"/>
        <end position="64"/>
    </location>
</feature>
<dbReference type="GO" id="GO:0010073">
    <property type="term" value="P:meristem maintenance"/>
    <property type="evidence" value="ECO:0007669"/>
    <property type="project" value="InterPro"/>
</dbReference>
<dbReference type="OrthoDB" id="10475541at2759"/>
<feature type="region of interest" description="Disordered" evidence="1">
    <location>
        <begin position="184"/>
        <end position="256"/>
    </location>
</feature>
<evidence type="ECO:0000256" key="1">
    <source>
        <dbReference type="SAM" id="MobiDB-lite"/>
    </source>
</evidence>